<name>A0A7J5U006_9BACT</name>
<feature type="signal peptide" evidence="1">
    <location>
        <begin position="1"/>
        <end position="22"/>
    </location>
</feature>
<keyword evidence="3" id="KW-1185">Reference proteome</keyword>
<dbReference type="RefSeq" id="WP_152123988.1">
    <property type="nucleotide sequence ID" value="NZ_WELI01000003.1"/>
</dbReference>
<accession>A0A7J5U006</accession>
<evidence type="ECO:0000313" key="2">
    <source>
        <dbReference type="EMBL" id="KAB7730999.1"/>
    </source>
</evidence>
<dbReference type="AlphaFoldDB" id="A0A7J5U006"/>
<comment type="caution">
    <text evidence="2">The sequence shown here is derived from an EMBL/GenBank/DDBJ whole genome shotgun (WGS) entry which is preliminary data.</text>
</comment>
<feature type="chain" id="PRO_5029822395" description="VCBS repeat-containing protein" evidence="1">
    <location>
        <begin position="23"/>
        <end position="441"/>
    </location>
</feature>
<evidence type="ECO:0000256" key="1">
    <source>
        <dbReference type="SAM" id="SignalP"/>
    </source>
</evidence>
<evidence type="ECO:0000313" key="3">
    <source>
        <dbReference type="Proteomes" id="UP000488299"/>
    </source>
</evidence>
<keyword evidence="1" id="KW-0732">Signal</keyword>
<sequence>MKTLIISLILCFYFSAASQAQTAPSGSVARIKQQINRIWDTHKVEPFDHEKNARLRERDPDRATREASGFIDRERVAKAKIRTELLNLAQSIAQTRSAETIAYELGILMEINLIDDPLYGRAENVVNLIRTLGKVGNQPYRRVSGEAEYVGWTHAEFFDADPRLTRIPTEELDGETYYASASIPAYLSVIGQMLREYETLEHGSTDRNANKVYGGYYGDNLFSHITVHINSSDFQKTVRPWLATTIQQMKTHSLRGKMLYHTGQYASAARELELALTEHRQKGWRTDDLELYRFAAHSGELLLRNPALRSGLPGKGYPVGWQQPKHKNARLFVVADFNEDGLLDEAILLTNKDVGLNSGMAIFVYINQPDKKYRVQKITTTDLKSVGNRVFRLTLKQEGAGNEPINGLGATLIGKDEDCCEGHQVEIRWDKARQQLTYSNL</sequence>
<reference evidence="2 3" key="1">
    <citation type="submission" date="2019-10" db="EMBL/GenBank/DDBJ databases">
        <title>Rudanella paleaurantiibacter sp. nov., isolated from sludge.</title>
        <authorList>
            <person name="Xu S.Q."/>
        </authorList>
    </citation>
    <scope>NUCLEOTIDE SEQUENCE [LARGE SCALE GENOMIC DNA]</scope>
    <source>
        <strain evidence="2 3">HX-22-17</strain>
    </source>
</reference>
<gene>
    <name evidence="2" type="ORF">F5984_09215</name>
</gene>
<organism evidence="2 3">
    <name type="scientific">Rudanella paleaurantiibacter</name>
    <dbReference type="NCBI Taxonomy" id="2614655"/>
    <lineage>
        <taxon>Bacteria</taxon>
        <taxon>Pseudomonadati</taxon>
        <taxon>Bacteroidota</taxon>
        <taxon>Cytophagia</taxon>
        <taxon>Cytophagales</taxon>
        <taxon>Cytophagaceae</taxon>
        <taxon>Rudanella</taxon>
    </lineage>
</organism>
<dbReference type="Proteomes" id="UP000488299">
    <property type="component" value="Unassembled WGS sequence"/>
</dbReference>
<protein>
    <recommendedName>
        <fullName evidence="4">VCBS repeat-containing protein</fullName>
    </recommendedName>
</protein>
<proteinExistence type="predicted"/>
<evidence type="ECO:0008006" key="4">
    <source>
        <dbReference type="Google" id="ProtNLM"/>
    </source>
</evidence>
<dbReference type="EMBL" id="WELI01000003">
    <property type="protein sequence ID" value="KAB7730999.1"/>
    <property type="molecule type" value="Genomic_DNA"/>
</dbReference>